<dbReference type="AlphaFoldDB" id="A0AAD5XDT0"/>
<name>A0AAD5XDT0_9FUNG</name>
<comment type="caution">
    <text evidence="1">The sequence shown here is derived from an EMBL/GenBank/DDBJ whole genome shotgun (WGS) entry which is preliminary data.</text>
</comment>
<dbReference type="InterPro" id="IPR029044">
    <property type="entry name" value="Nucleotide-diphossugar_trans"/>
</dbReference>
<dbReference type="InterPro" id="IPR050587">
    <property type="entry name" value="GNT1/Glycosyltrans_8"/>
</dbReference>
<protein>
    <submittedName>
        <fullName evidence="1">Uncharacterized protein</fullName>
    </submittedName>
</protein>
<accession>A0AAD5XDT0</accession>
<dbReference type="Gene3D" id="3.90.550.10">
    <property type="entry name" value="Spore Coat Polysaccharide Biosynthesis Protein SpsA, Chain A"/>
    <property type="match status" value="2"/>
</dbReference>
<gene>
    <name evidence="1" type="ORF">HK100_004557</name>
</gene>
<sequence length="834" mass="95788">MLFFPAPNERSLKSKAILTFVASANPEDYLLHPFKDADWFFIGAALHAYAFLHNEKVKLGDEDDIEFVVMTTNLMTQPFIELFLTLGARVIIAPSIEIPGREKPGDKYQYLYTKLNLYRLENVYTAIMFLDVDINFFHYSPATLFSYVISRNDTTVSPPAPYFFASTREWQGGNGIFNTGIQLVIPSVHHVSAMLSLARDPAATRYGDQGLLNFYFSDSGPRQWVELPQFWNMNHLEARNASEVQMARGVHGKFWSECRYLNKDTAVLFQDWRNAMNGIRKVQLDLLVSKDGKKISRSPAIPAIPLTCGEWHEAFGETTRKWHTAFAKIALVSFGESQEHVLKSRDMFSQYAGGQLVHIKHEPDKYPTLFSQLMYINLFLLERFDFVWILAKGVSMVPPSKLFWLDFRLMRKRAGLGDAVFAFRDCLQNNLSGSLIVSKQTKPKIDKLIESAQRNNWKTDDDFLMTERLFEKISGNGGKNALQIEAKSSFYEFEEKYCHGFFATHPFGNFNPGKPNILPSINMKYHPEENLFDNKYEIPSVSAFPAKSLAIVVALEYTSENVKFQTDFSAVCMQAYIVLRHIKNSTLTNVEFLVMIDENVPKRYVTAIILLGARILTVPSLNFENRRYTNLQIHQLEAVYSIVASITSDISFFDDSFVGILSDFAQQHWTSREKNFEISPYIFAAATDFQNNEKFMGIHIFTPSIKMYNRLVEYAKDRDYARDGYLSLVEKYFDGRLKMLPQNLKFTAHPRNASEITNLSIILHKWFWNDCDLLEDGMFQKWEERMSKIRKIQMNTSEKSAVTATVPSVSRNCTDWKILVSQSARSGIPLDDTL</sequence>
<organism evidence="1 2">
    <name type="scientific">Physocladia obscura</name>
    <dbReference type="NCBI Taxonomy" id="109957"/>
    <lineage>
        <taxon>Eukaryota</taxon>
        <taxon>Fungi</taxon>
        <taxon>Fungi incertae sedis</taxon>
        <taxon>Chytridiomycota</taxon>
        <taxon>Chytridiomycota incertae sedis</taxon>
        <taxon>Chytridiomycetes</taxon>
        <taxon>Chytridiales</taxon>
        <taxon>Chytriomycetaceae</taxon>
        <taxon>Physocladia</taxon>
    </lineage>
</organism>
<evidence type="ECO:0000313" key="1">
    <source>
        <dbReference type="EMBL" id="KAJ3101318.1"/>
    </source>
</evidence>
<dbReference type="PANTHER" id="PTHR11183">
    <property type="entry name" value="GLYCOGENIN SUBFAMILY MEMBER"/>
    <property type="match status" value="1"/>
</dbReference>
<dbReference type="SUPFAM" id="SSF53448">
    <property type="entry name" value="Nucleotide-diphospho-sugar transferases"/>
    <property type="match status" value="1"/>
</dbReference>
<evidence type="ECO:0000313" key="2">
    <source>
        <dbReference type="Proteomes" id="UP001211907"/>
    </source>
</evidence>
<dbReference type="Proteomes" id="UP001211907">
    <property type="component" value="Unassembled WGS sequence"/>
</dbReference>
<proteinExistence type="predicted"/>
<reference evidence="1" key="1">
    <citation type="submission" date="2020-05" db="EMBL/GenBank/DDBJ databases">
        <title>Phylogenomic resolution of chytrid fungi.</title>
        <authorList>
            <person name="Stajich J.E."/>
            <person name="Amses K."/>
            <person name="Simmons R."/>
            <person name="Seto K."/>
            <person name="Myers J."/>
            <person name="Bonds A."/>
            <person name="Quandt C.A."/>
            <person name="Barry K."/>
            <person name="Liu P."/>
            <person name="Grigoriev I."/>
            <person name="Longcore J.E."/>
            <person name="James T.Y."/>
        </authorList>
    </citation>
    <scope>NUCLEOTIDE SEQUENCE</scope>
    <source>
        <strain evidence="1">JEL0513</strain>
    </source>
</reference>
<keyword evidence="2" id="KW-1185">Reference proteome</keyword>
<dbReference type="EMBL" id="JADGJH010002228">
    <property type="protein sequence ID" value="KAJ3101318.1"/>
    <property type="molecule type" value="Genomic_DNA"/>
</dbReference>